<dbReference type="PANTHER" id="PTHR40703:SF1">
    <property type="entry name" value="TRNA (PSEUDOURIDINE(54)-N(1))-METHYLTRANSFERASE"/>
    <property type="match status" value="1"/>
</dbReference>
<comment type="caution">
    <text evidence="5">The sequence shown here is derived from an EMBL/GenBank/DDBJ whole genome shotgun (WGS) entry which is preliminary data.</text>
</comment>
<keyword evidence="1" id="KW-0963">Cytoplasm</keyword>
<name>K0T491_THAOC</name>
<dbReference type="SUPFAM" id="SSF75217">
    <property type="entry name" value="alpha/beta knot"/>
    <property type="match status" value="1"/>
</dbReference>
<dbReference type="InterPro" id="IPR029026">
    <property type="entry name" value="tRNA_m1G_MTases_N"/>
</dbReference>
<evidence type="ECO:0000256" key="1">
    <source>
        <dbReference type="ARBA" id="ARBA00022490"/>
    </source>
</evidence>
<protein>
    <submittedName>
        <fullName evidence="5">Uncharacterized protein</fullName>
    </submittedName>
</protein>
<feature type="non-terminal residue" evidence="5">
    <location>
        <position position="1"/>
    </location>
</feature>
<reference evidence="5 6" key="1">
    <citation type="journal article" date="2012" name="Genome Biol.">
        <title>Genome and low-iron response of an oceanic diatom adapted to chronic iron limitation.</title>
        <authorList>
            <person name="Lommer M."/>
            <person name="Specht M."/>
            <person name="Roy A.S."/>
            <person name="Kraemer L."/>
            <person name="Andreson R."/>
            <person name="Gutowska M.A."/>
            <person name="Wolf J."/>
            <person name="Bergner S.V."/>
            <person name="Schilhabel M.B."/>
            <person name="Klostermeier U.C."/>
            <person name="Beiko R.G."/>
            <person name="Rosenstiel P."/>
            <person name="Hippler M."/>
            <person name="Laroche J."/>
        </authorList>
    </citation>
    <scope>NUCLEOTIDE SEQUENCE [LARGE SCALE GENOMIC DNA]</scope>
    <source>
        <strain evidence="5 6">CCMP1005</strain>
    </source>
</reference>
<dbReference type="EMBL" id="AGNL01006528">
    <property type="protein sequence ID" value="EJK71974.1"/>
    <property type="molecule type" value="Genomic_DNA"/>
</dbReference>
<dbReference type="GO" id="GO:0008175">
    <property type="term" value="F:tRNA methyltransferase activity"/>
    <property type="evidence" value="ECO:0007669"/>
    <property type="project" value="InterPro"/>
</dbReference>
<organism evidence="5 6">
    <name type="scientific">Thalassiosira oceanica</name>
    <name type="common">Marine diatom</name>
    <dbReference type="NCBI Taxonomy" id="159749"/>
    <lineage>
        <taxon>Eukaryota</taxon>
        <taxon>Sar</taxon>
        <taxon>Stramenopiles</taxon>
        <taxon>Ochrophyta</taxon>
        <taxon>Bacillariophyta</taxon>
        <taxon>Coscinodiscophyceae</taxon>
        <taxon>Thalassiosirophycidae</taxon>
        <taxon>Thalassiosirales</taxon>
        <taxon>Thalassiosiraceae</taxon>
        <taxon>Thalassiosira</taxon>
    </lineage>
</organism>
<evidence type="ECO:0000313" key="6">
    <source>
        <dbReference type="Proteomes" id="UP000266841"/>
    </source>
</evidence>
<gene>
    <name evidence="5" type="ORF">THAOC_06537</name>
</gene>
<dbReference type="GO" id="GO:0030488">
    <property type="term" value="P:tRNA methylation"/>
    <property type="evidence" value="ECO:0007669"/>
    <property type="project" value="TreeGrafter"/>
</dbReference>
<dbReference type="GO" id="GO:0008757">
    <property type="term" value="F:S-adenosylmethionine-dependent methyltransferase activity"/>
    <property type="evidence" value="ECO:0007669"/>
    <property type="project" value="TreeGrafter"/>
</dbReference>
<evidence type="ECO:0000256" key="2">
    <source>
        <dbReference type="ARBA" id="ARBA00022603"/>
    </source>
</evidence>
<dbReference type="eggNOG" id="ENOG502STMQ">
    <property type="taxonomic scope" value="Eukaryota"/>
</dbReference>
<dbReference type="PANTHER" id="PTHR40703">
    <property type="entry name" value="TRNA (PSEUDOURIDINE(54)-N(1))-METHYLTRANSFERASE"/>
    <property type="match status" value="1"/>
</dbReference>
<evidence type="ECO:0000313" key="5">
    <source>
        <dbReference type="EMBL" id="EJK71974.1"/>
    </source>
</evidence>
<dbReference type="OMA" id="DVWCRCV"/>
<dbReference type="Pfam" id="PF04013">
    <property type="entry name" value="Methyltrn_RNA_2"/>
    <property type="match status" value="1"/>
</dbReference>
<accession>K0T491</accession>
<keyword evidence="6" id="KW-1185">Reference proteome</keyword>
<dbReference type="Proteomes" id="UP000266841">
    <property type="component" value="Unassembled WGS sequence"/>
</dbReference>
<evidence type="ECO:0000256" key="3">
    <source>
        <dbReference type="ARBA" id="ARBA00022679"/>
    </source>
</evidence>
<dbReference type="Gene3D" id="3.40.1280.10">
    <property type="match status" value="1"/>
</dbReference>
<dbReference type="OrthoDB" id="415765at2759"/>
<dbReference type="InterPro" id="IPR029028">
    <property type="entry name" value="Alpha/beta_knot_MTases"/>
</dbReference>
<dbReference type="InterPro" id="IPR007158">
    <property type="entry name" value="TrmY"/>
</dbReference>
<evidence type="ECO:0000256" key="4">
    <source>
        <dbReference type="ARBA" id="ARBA00022691"/>
    </source>
</evidence>
<keyword evidence="2" id="KW-0489">Methyltransferase</keyword>
<proteinExistence type="predicted"/>
<keyword evidence="4" id="KW-0949">S-adenosyl-L-methionine</keyword>
<dbReference type="AlphaFoldDB" id="K0T491"/>
<keyword evidence="3" id="KW-0808">Transferase</keyword>
<sequence>TSKGRDVEMLVSVVGATSAARSSPCCRGIRLGQQLAHRLIFLSAAEIKIDDPSAHRNIVVLCHEVSNDVANGIFDVNNLLKGRVDVLARCVSSALWVSNGIRIDTTIYLMLSPHNITVEVRGSRVKSLTPDERTVALYLQRTLWNGGGKDYVDSQRNDTGGREILSSRKTLRDARKGREAMIRRIRVSHRGKASLPGFVLLRDDHLQARLDELASSSSGADNRDEGPLVWMLSETGDPLWELLEGRKREQQSKRASSPNAKENRMTTTATLILGNQLGYSARDEELLRGTPFVREVSLGSLSLLTSQCIAVAHHYLDRLFELE</sequence>